<dbReference type="InterPro" id="IPR014628">
    <property type="entry name" value="Man6P_isomerase_Firm_short"/>
</dbReference>
<evidence type="ECO:0000256" key="1">
    <source>
        <dbReference type="ARBA" id="ARBA00022723"/>
    </source>
</evidence>
<dbReference type="EMBL" id="UPPP01000061">
    <property type="protein sequence ID" value="VBB05992.1"/>
    <property type="molecule type" value="Genomic_DNA"/>
</dbReference>
<feature type="active site" evidence="6">
    <location>
        <position position="196"/>
    </location>
</feature>
<organism evidence="9 10">
    <name type="scientific">Lucifera butyrica</name>
    <dbReference type="NCBI Taxonomy" id="1351585"/>
    <lineage>
        <taxon>Bacteria</taxon>
        <taxon>Bacillati</taxon>
        <taxon>Bacillota</taxon>
        <taxon>Negativicutes</taxon>
        <taxon>Veillonellales</taxon>
        <taxon>Veillonellaceae</taxon>
        <taxon>Lucifera</taxon>
    </lineage>
</organism>
<keyword evidence="9" id="KW-0413">Isomerase</keyword>
<protein>
    <recommendedName>
        <fullName evidence="3">Phosphohexomutase</fullName>
    </recommendedName>
    <alternativeName>
        <fullName evidence="4">Phosphomannose isomerase</fullName>
    </alternativeName>
</protein>
<evidence type="ECO:0000313" key="10">
    <source>
        <dbReference type="Proteomes" id="UP000277811"/>
    </source>
</evidence>
<evidence type="ECO:0000256" key="2">
    <source>
        <dbReference type="ARBA" id="ARBA00022833"/>
    </source>
</evidence>
<reference evidence="9 10" key="1">
    <citation type="submission" date="2018-06" db="EMBL/GenBank/DDBJ databases">
        <authorList>
            <person name="Strepis N."/>
        </authorList>
    </citation>
    <scope>NUCLEOTIDE SEQUENCE [LARGE SCALE GENOMIC DNA]</scope>
    <source>
        <strain evidence="9">LUCI</strain>
    </source>
</reference>
<dbReference type="InterPro" id="IPR051804">
    <property type="entry name" value="Carb_Metab_Reg_Kinase/Isom"/>
</dbReference>
<dbReference type="InterPro" id="IPR011051">
    <property type="entry name" value="RmlC_Cupin_sf"/>
</dbReference>
<evidence type="ECO:0000256" key="5">
    <source>
        <dbReference type="PIRSR" id="PIRSR036894-1"/>
    </source>
</evidence>
<evidence type="ECO:0000259" key="8">
    <source>
        <dbReference type="Pfam" id="PF21621"/>
    </source>
</evidence>
<evidence type="ECO:0000259" key="7">
    <source>
        <dbReference type="Pfam" id="PF20511"/>
    </source>
</evidence>
<dbReference type="GO" id="GO:0004476">
    <property type="term" value="F:mannose-6-phosphate isomerase activity"/>
    <property type="evidence" value="ECO:0007669"/>
    <property type="project" value="InterPro"/>
</dbReference>
<dbReference type="Pfam" id="PF21621">
    <property type="entry name" value="MPI_cupin_dom"/>
    <property type="match status" value="1"/>
</dbReference>
<gene>
    <name evidence="9" type="ORF">LUCI_1203</name>
</gene>
<dbReference type="CDD" id="cd07010">
    <property type="entry name" value="cupin_PMI_type_I_N_bac"/>
    <property type="match status" value="1"/>
</dbReference>
<name>A0A498R6U6_9FIRM</name>
<comment type="cofactor">
    <cofactor evidence="5">
        <name>Zn(2+)</name>
        <dbReference type="ChEBI" id="CHEBI:29105"/>
    </cofactor>
    <text evidence="5">Binds 1 zinc ion per subunit.</text>
</comment>
<dbReference type="InterPro" id="IPR049071">
    <property type="entry name" value="MPI_cupin_dom"/>
</dbReference>
<dbReference type="OrthoDB" id="9808275at2"/>
<dbReference type="Gene3D" id="2.60.120.10">
    <property type="entry name" value="Jelly Rolls"/>
    <property type="match status" value="2"/>
</dbReference>
<keyword evidence="2 5" id="KW-0862">Zinc</keyword>
<dbReference type="InterPro" id="IPR014710">
    <property type="entry name" value="RmlC-like_jellyroll"/>
</dbReference>
<evidence type="ECO:0000256" key="6">
    <source>
        <dbReference type="PIRSR" id="PIRSR036894-2"/>
    </source>
</evidence>
<accession>A0A498R6U6</accession>
<dbReference type="Proteomes" id="UP000277811">
    <property type="component" value="Unassembled WGS sequence"/>
</dbReference>
<evidence type="ECO:0000313" key="9">
    <source>
        <dbReference type="EMBL" id="VBB05992.1"/>
    </source>
</evidence>
<feature type="binding site" evidence="5">
    <location>
        <position position="118"/>
    </location>
    <ligand>
        <name>Zn(2+)</name>
        <dbReference type="ChEBI" id="CHEBI:29105"/>
    </ligand>
</feature>
<evidence type="ECO:0000256" key="4">
    <source>
        <dbReference type="ARBA" id="ARBA00030762"/>
    </source>
</evidence>
<dbReference type="PANTHER" id="PTHR42742:SF3">
    <property type="entry name" value="FRUCTOKINASE"/>
    <property type="match status" value="1"/>
</dbReference>
<feature type="binding site" evidence="5">
    <location>
        <position position="176"/>
    </location>
    <ligand>
        <name>Zn(2+)</name>
        <dbReference type="ChEBI" id="CHEBI:29105"/>
    </ligand>
</feature>
<keyword evidence="10" id="KW-1185">Reference proteome</keyword>
<dbReference type="PANTHER" id="PTHR42742">
    <property type="entry name" value="TRANSCRIPTIONAL REPRESSOR MPRA"/>
    <property type="match status" value="1"/>
</dbReference>
<dbReference type="GO" id="GO:0005975">
    <property type="term" value="P:carbohydrate metabolic process"/>
    <property type="evidence" value="ECO:0007669"/>
    <property type="project" value="InterPro"/>
</dbReference>
<dbReference type="AlphaFoldDB" id="A0A498R6U6"/>
<dbReference type="SUPFAM" id="SSF51182">
    <property type="entry name" value="RmlC-like cupins"/>
    <property type="match status" value="1"/>
</dbReference>
<proteinExistence type="predicted"/>
<dbReference type="InterPro" id="IPR046457">
    <property type="entry name" value="PMI_typeI_cat"/>
</dbReference>
<dbReference type="PIRSF" id="PIRSF036894">
    <property type="entry name" value="PMI_Firm_short"/>
    <property type="match status" value="1"/>
</dbReference>
<evidence type="ECO:0000256" key="3">
    <source>
        <dbReference type="ARBA" id="ARBA00029741"/>
    </source>
</evidence>
<feature type="domain" description="Phosphomannose isomerase type I catalytic" evidence="7">
    <location>
        <begin position="6"/>
        <end position="109"/>
    </location>
</feature>
<dbReference type="Pfam" id="PF20511">
    <property type="entry name" value="PMI_typeI_cat"/>
    <property type="match status" value="1"/>
</dbReference>
<sequence>MLYPLKFKPIYKEKIWGGKSIAGIFNRDVPCDRVGESWELCSHRNGTSMVVNGILAGESLQTIIERYERDLLGAKELLPGRKFPLLLKIIDASDNLSLQVHPDDAYAYQQEQEPGKTEAWYIVSARENARIIYGLKESVTRNEFLNALQQNHFENVLRTVPVKKGDMVFVPAGTVHALLEGVVVYEVQQNSDTTYRVYDYGRLGPDGRPRELHTDKAVEVIRFGRQETIDFSRSKIECPYFQMEKITVPEEWRDATNNQYAIYCILNGKGIIDSVQGEERVEKGETILIPASLGNTRLRGNLDLLRIS</sequence>
<keyword evidence="1 5" id="KW-0479">Metal-binding</keyword>
<feature type="domain" description="Mannose-6-phosphate isomerase cupin" evidence="8">
    <location>
        <begin position="237"/>
        <end position="307"/>
    </location>
</feature>
<feature type="binding site" evidence="5">
    <location>
        <position position="101"/>
    </location>
    <ligand>
        <name>Zn(2+)</name>
        <dbReference type="ChEBI" id="CHEBI:29105"/>
    </ligand>
</feature>
<dbReference type="RefSeq" id="WP_122626958.1">
    <property type="nucleotide sequence ID" value="NZ_UPPP01000061.1"/>
</dbReference>
<dbReference type="GO" id="GO:0008270">
    <property type="term" value="F:zinc ion binding"/>
    <property type="evidence" value="ECO:0007669"/>
    <property type="project" value="InterPro"/>
</dbReference>